<evidence type="ECO:0000313" key="3">
    <source>
        <dbReference type="Proteomes" id="UP000093795"/>
    </source>
</evidence>
<comment type="caution">
    <text evidence="2">The sequence shown here is derived from an EMBL/GenBank/DDBJ whole genome shotgun (WGS) entry which is preliminary data.</text>
</comment>
<evidence type="ECO:0000256" key="1">
    <source>
        <dbReference type="SAM" id="Phobius"/>
    </source>
</evidence>
<sequence>MFAAGAVLFGFTFYDRYWRWRDCFNELGRCYDPENQNVYLEQAGVVWGGLTGVCVVCVVIAAPLAWLSMRSPADFSNRLLK</sequence>
<accession>A0A1A3BD97</accession>
<organism evidence="2 3">
    <name type="scientific">Mycobacterium asiaticum</name>
    <dbReference type="NCBI Taxonomy" id="1790"/>
    <lineage>
        <taxon>Bacteria</taxon>
        <taxon>Bacillati</taxon>
        <taxon>Actinomycetota</taxon>
        <taxon>Actinomycetes</taxon>
        <taxon>Mycobacteriales</taxon>
        <taxon>Mycobacteriaceae</taxon>
        <taxon>Mycobacterium</taxon>
    </lineage>
</organism>
<feature type="transmembrane region" description="Helical" evidence="1">
    <location>
        <begin position="45"/>
        <end position="67"/>
    </location>
</feature>
<dbReference type="Proteomes" id="UP000093795">
    <property type="component" value="Unassembled WGS sequence"/>
</dbReference>
<dbReference type="EMBL" id="LZKQ01000337">
    <property type="protein sequence ID" value="OBI72313.1"/>
    <property type="molecule type" value="Genomic_DNA"/>
</dbReference>
<gene>
    <name evidence="2" type="ORF">A9X01_08440</name>
</gene>
<dbReference type="OrthoDB" id="7872096at2"/>
<keyword evidence="1" id="KW-1133">Transmembrane helix</keyword>
<name>A0A1A3BD97_MYCAS</name>
<reference evidence="2 3" key="1">
    <citation type="submission" date="2016-06" db="EMBL/GenBank/DDBJ databases">
        <authorList>
            <person name="Kjaerup R.B."/>
            <person name="Dalgaard T.S."/>
            <person name="Juul-Madsen H.R."/>
        </authorList>
    </citation>
    <scope>NUCLEOTIDE SEQUENCE [LARGE SCALE GENOMIC DNA]</scope>
    <source>
        <strain evidence="2 3">1081914.2</strain>
    </source>
</reference>
<dbReference type="AlphaFoldDB" id="A0A1A3BD97"/>
<keyword evidence="1" id="KW-0812">Transmembrane</keyword>
<protein>
    <submittedName>
        <fullName evidence="2">Uncharacterized protein</fullName>
    </submittedName>
</protein>
<keyword evidence="1" id="KW-0472">Membrane</keyword>
<proteinExistence type="predicted"/>
<evidence type="ECO:0000313" key="2">
    <source>
        <dbReference type="EMBL" id="OBI72313.1"/>
    </source>
</evidence>